<reference evidence="3" key="1">
    <citation type="journal article" date="2022" name="ISME J.">
        <title>Identification of active gaseous-alkane degraders at natural gas seeps.</title>
        <authorList>
            <person name="Farhan Ul Haque M."/>
            <person name="Hernandez M."/>
            <person name="Crombie A.T."/>
            <person name="Murrell J.C."/>
        </authorList>
    </citation>
    <scope>NUCLEOTIDE SEQUENCE</scope>
    <source>
        <strain evidence="3">ANDR5</strain>
    </source>
</reference>
<sequence>MADPPKLVLPADVAEKARRMLDRNLKAWLFGDAAASLTVRLGSPSEATVAAHRVAVEAWVRAWQGSHLDVRWEERHWPSLGRQLLPLSVTLEGRGSIAAAAGATERWQTVRRRFARLQALHEEPTWNVVLSTAFRHWNALTDNDFDRLIAVLAWLQQNPASGLLIRQLPIPGVDTKWLGTHRIAVTSLAVPLGIPEHLGLRERELLRAVAILDPAHRRGRPRLFAASDRELTALKLAPPQVLVVENLQTLEALPDVPDTVAVFGWGGHAMAVAEFPWVRDAPRVLYWGDLDTDGFAILTRFRAKRSCESLLMDLATIERWRDLAVPHPATEPVDANLLTKDELAALELLRRERLRLEQERIPIDVAMGQIRVWRAPAVPALRT</sequence>
<keyword evidence="4" id="KW-1185">Reference proteome</keyword>
<dbReference type="EMBL" id="JAIVFL010000001">
    <property type="protein sequence ID" value="MCI4675772.1"/>
    <property type="molecule type" value="Genomic_DNA"/>
</dbReference>
<feature type="domain" description="Wadjet protein JetD C-terminal" evidence="1">
    <location>
        <begin position="199"/>
        <end position="367"/>
    </location>
</feature>
<dbReference type="Pfam" id="PF11795">
    <property type="entry name" value="DUF3322"/>
    <property type="match status" value="1"/>
</dbReference>
<dbReference type="Proteomes" id="UP001139068">
    <property type="component" value="Unassembled WGS sequence"/>
</dbReference>
<gene>
    <name evidence="3" type="ORF">K9U37_13135</name>
</gene>
<feature type="domain" description="DUF3322" evidence="2">
    <location>
        <begin position="10"/>
        <end position="188"/>
    </location>
</feature>
<dbReference type="InterPro" id="IPR014544">
    <property type="entry name" value="UCP028408"/>
</dbReference>
<dbReference type="InterPro" id="IPR024534">
    <property type="entry name" value="JetD_C"/>
</dbReference>
<accession>A0ABS9YXY5</accession>
<dbReference type="InterPro" id="IPR024537">
    <property type="entry name" value="DUF3322"/>
</dbReference>
<dbReference type="PIRSF" id="PIRSF028408">
    <property type="entry name" value="UCP028408"/>
    <property type="match status" value="1"/>
</dbReference>
<evidence type="ECO:0000313" key="4">
    <source>
        <dbReference type="Proteomes" id="UP001139068"/>
    </source>
</evidence>
<evidence type="ECO:0000259" key="2">
    <source>
        <dbReference type="Pfam" id="PF11795"/>
    </source>
</evidence>
<proteinExistence type="predicted"/>
<name>A0ABS9YXY5_9MYCO</name>
<dbReference type="Pfam" id="PF09983">
    <property type="entry name" value="JetD_C"/>
    <property type="match status" value="1"/>
</dbReference>
<evidence type="ECO:0000259" key="1">
    <source>
        <dbReference type="Pfam" id="PF09983"/>
    </source>
</evidence>
<organism evidence="3 4">
    <name type="scientific">Candidatus Mycolicibacterium alkanivorans</name>
    <dbReference type="NCBI Taxonomy" id="2954114"/>
    <lineage>
        <taxon>Bacteria</taxon>
        <taxon>Bacillati</taxon>
        <taxon>Actinomycetota</taxon>
        <taxon>Actinomycetes</taxon>
        <taxon>Mycobacteriales</taxon>
        <taxon>Mycobacteriaceae</taxon>
        <taxon>Mycolicibacterium</taxon>
    </lineage>
</organism>
<comment type="caution">
    <text evidence="3">The sequence shown here is derived from an EMBL/GenBank/DDBJ whole genome shotgun (WGS) entry which is preliminary data.</text>
</comment>
<dbReference type="RefSeq" id="WP_243072048.1">
    <property type="nucleotide sequence ID" value="NZ_JAIVFL010000001.1"/>
</dbReference>
<evidence type="ECO:0000313" key="3">
    <source>
        <dbReference type="EMBL" id="MCI4675772.1"/>
    </source>
</evidence>
<protein>
    <submittedName>
        <fullName evidence="3">DUF3322 domain-containing protein</fullName>
    </submittedName>
</protein>